<reference evidence="2 3" key="1">
    <citation type="journal article" date="2011" name="Proc. Natl. Acad. Sci. U.S.A.">
        <title>Comparative genomics of xylose-fermenting fungi for enhanced biofuel production.</title>
        <authorList>
            <person name="Wohlbach D.J."/>
            <person name="Kuo A."/>
            <person name="Sato T.K."/>
            <person name="Potts K.M."/>
            <person name="Salamov A.A."/>
            <person name="LaButti K.M."/>
            <person name="Sun H."/>
            <person name="Clum A."/>
            <person name="Pangilinan J.L."/>
            <person name="Lindquist E.A."/>
            <person name="Lucas S."/>
            <person name="Lapidus A."/>
            <person name="Jin M."/>
            <person name="Gunawan C."/>
            <person name="Balan V."/>
            <person name="Dale B.E."/>
            <person name="Jeffries T.W."/>
            <person name="Zinkel R."/>
            <person name="Barry K.W."/>
            <person name="Grigoriev I.V."/>
            <person name="Gasch A.P."/>
        </authorList>
    </citation>
    <scope>NUCLEOTIDE SEQUENCE [LARGE SCALE GENOMIC DNA]</scope>
    <source>
        <strain evidence="3">ATCC 10573 / BCRC 21748 / CBS 615 / JCM 9827 / NBRC 10315 / NRRL Y-1498 / VKM Y-70</strain>
    </source>
</reference>
<dbReference type="HOGENOM" id="CLU_1669159_0_0_1"/>
<feature type="compositionally biased region" description="Basic and acidic residues" evidence="1">
    <location>
        <begin position="101"/>
        <end position="123"/>
    </location>
</feature>
<feature type="region of interest" description="Disordered" evidence="1">
    <location>
        <begin position="101"/>
        <end position="158"/>
    </location>
</feature>
<dbReference type="STRING" id="590646.G3B8N1"/>
<dbReference type="EMBL" id="GL996527">
    <property type="protein sequence ID" value="EGV61773.1"/>
    <property type="molecule type" value="Genomic_DNA"/>
</dbReference>
<dbReference type="AlphaFoldDB" id="G3B8N1"/>
<keyword evidence="3" id="KW-1185">Reference proteome</keyword>
<evidence type="ECO:0000313" key="3">
    <source>
        <dbReference type="Proteomes" id="UP000000707"/>
    </source>
</evidence>
<feature type="compositionally biased region" description="Polar residues" evidence="1">
    <location>
        <begin position="33"/>
        <end position="48"/>
    </location>
</feature>
<gene>
    <name evidence="2" type="ORF">CANTEDRAFT_115219</name>
</gene>
<protein>
    <submittedName>
        <fullName evidence="2">Uncharacterized protein</fullName>
    </submittedName>
</protein>
<proteinExistence type="predicted"/>
<name>G3B8N1_CANTC</name>
<organism evidence="3">
    <name type="scientific">Candida tenuis (strain ATCC 10573 / BCRC 21748 / CBS 615 / JCM 9827 / NBRC 10315 / NRRL Y-1498 / VKM Y-70)</name>
    <name type="common">Yeast</name>
    <name type="synonym">Yamadazyma tenuis</name>
    <dbReference type="NCBI Taxonomy" id="590646"/>
    <lineage>
        <taxon>Eukaryota</taxon>
        <taxon>Fungi</taxon>
        <taxon>Dikarya</taxon>
        <taxon>Ascomycota</taxon>
        <taxon>Saccharomycotina</taxon>
        <taxon>Pichiomycetes</taxon>
        <taxon>Debaryomycetaceae</taxon>
        <taxon>Yamadazyma</taxon>
    </lineage>
</organism>
<feature type="compositionally biased region" description="Basic residues" evidence="1">
    <location>
        <begin position="136"/>
        <end position="150"/>
    </location>
</feature>
<dbReference type="OrthoDB" id="5577209at2759"/>
<dbReference type="Proteomes" id="UP000000707">
    <property type="component" value="Unassembled WGS sequence"/>
</dbReference>
<accession>G3B8N1</accession>
<sequence>MALAMSSLEDEEEADPEIYTQFEKYFDTKKPGSKNTDPSTEPLKSNNNDYLYAVYQSEGIRPFEADCRGKSIRKYMKEHTGWSDNLIEDWGKMLTLSNEKHGIPADIKTNNDKSKSKPQDKNAKKANYHYNDKNKAQKANHNRKSQHNKKSKLETAGL</sequence>
<evidence type="ECO:0000256" key="1">
    <source>
        <dbReference type="SAM" id="MobiDB-lite"/>
    </source>
</evidence>
<evidence type="ECO:0000313" key="2">
    <source>
        <dbReference type="EMBL" id="EGV61773.1"/>
    </source>
</evidence>
<feature type="region of interest" description="Disordered" evidence="1">
    <location>
        <begin position="25"/>
        <end position="48"/>
    </location>
</feature>